<dbReference type="OrthoDB" id="5689912at2"/>
<accession>A0A2M8RY34</accession>
<evidence type="ECO:0000313" key="3">
    <source>
        <dbReference type="Proteomes" id="UP000230282"/>
    </source>
</evidence>
<dbReference type="RefSeq" id="WP_100295768.1">
    <property type="nucleotide sequence ID" value="NZ_PHGZ01000004.1"/>
</dbReference>
<organism evidence="2 3">
    <name type="scientific">Caviibacterium pharyngocola</name>
    <dbReference type="NCBI Taxonomy" id="28159"/>
    <lineage>
        <taxon>Bacteria</taxon>
        <taxon>Pseudomonadati</taxon>
        <taxon>Pseudomonadota</taxon>
        <taxon>Gammaproteobacteria</taxon>
        <taxon>Pasteurellales</taxon>
        <taxon>Pasteurellaceae</taxon>
        <taxon>Caviibacterium</taxon>
    </lineage>
</organism>
<comment type="caution">
    <text evidence="2">The sequence shown here is derived from an EMBL/GenBank/DDBJ whole genome shotgun (WGS) entry which is preliminary data.</text>
</comment>
<dbReference type="Proteomes" id="UP000230282">
    <property type="component" value="Unassembled WGS sequence"/>
</dbReference>
<dbReference type="Pfam" id="PF10828">
    <property type="entry name" value="DUF2570"/>
    <property type="match status" value="1"/>
</dbReference>
<dbReference type="InterPro" id="IPR022538">
    <property type="entry name" value="DUF2570"/>
</dbReference>
<keyword evidence="3" id="KW-1185">Reference proteome</keyword>
<evidence type="ECO:0000256" key="1">
    <source>
        <dbReference type="SAM" id="Phobius"/>
    </source>
</evidence>
<keyword evidence="1" id="KW-1133">Transmembrane helix</keyword>
<keyword evidence="1" id="KW-0812">Transmembrane</keyword>
<dbReference type="EMBL" id="PHGZ01000004">
    <property type="protein sequence ID" value="PJG83801.1"/>
    <property type="molecule type" value="Genomic_DNA"/>
</dbReference>
<dbReference type="AlphaFoldDB" id="A0A2M8RY34"/>
<keyword evidence="1" id="KW-0472">Membrane</keyword>
<proteinExistence type="predicted"/>
<evidence type="ECO:0008006" key="4">
    <source>
        <dbReference type="Google" id="ProtNLM"/>
    </source>
</evidence>
<name>A0A2M8RY34_9PAST</name>
<sequence>MFNQFKTWLNLTALFLVLGLCGWVWYQSQMISSLRAQNQMQAQTITTQSQAIASLKAEAKRNYQLTQEVTQSESKIREQSDNVIRTIQTQVKNVDAHNAAAPRNVIEFLQQSD</sequence>
<reference evidence="2 3" key="1">
    <citation type="submission" date="2017-11" db="EMBL/GenBank/DDBJ databases">
        <title>Reclassification of Bisgaard taxon 5 as Caviibacterium pharyngocola gen. nov., sp. nov.</title>
        <authorList>
            <person name="Christensen H."/>
        </authorList>
    </citation>
    <scope>NUCLEOTIDE SEQUENCE [LARGE SCALE GENOMIC DNA]</scope>
    <source>
        <strain evidence="2 3">7_3</strain>
    </source>
</reference>
<feature type="transmembrane region" description="Helical" evidence="1">
    <location>
        <begin position="7"/>
        <end position="26"/>
    </location>
</feature>
<evidence type="ECO:0000313" key="2">
    <source>
        <dbReference type="EMBL" id="PJG83801.1"/>
    </source>
</evidence>
<protein>
    <recommendedName>
        <fullName evidence="4">DUF2570 domain-containing protein</fullName>
    </recommendedName>
</protein>
<gene>
    <name evidence="2" type="ORF">CVP04_01545</name>
</gene>